<feature type="signal peptide" evidence="2">
    <location>
        <begin position="1"/>
        <end position="21"/>
    </location>
</feature>
<dbReference type="EMBL" id="OU896712">
    <property type="protein sequence ID" value="CAH1174175.1"/>
    <property type="molecule type" value="Genomic_DNA"/>
</dbReference>
<dbReference type="OrthoDB" id="6749075at2759"/>
<feature type="compositionally biased region" description="Basic and acidic residues" evidence="1">
    <location>
        <begin position="45"/>
        <end position="57"/>
    </location>
</feature>
<evidence type="ECO:0000313" key="4">
    <source>
        <dbReference type="Proteomes" id="UP001153737"/>
    </source>
</evidence>
<feature type="region of interest" description="Disordered" evidence="1">
    <location>
        <begin position="23"/>
        <end position="57"/>
    </location>
</feature>
<feature type="chain" id="PRO_5040307086" evidence="2">
    <location>
        <begin position="22"/>
        <end position="419"/>
    </location>
</feature>
<evidence type="ECO:0000313" key="3">
    <source>
        <dbReference type="EMBL" id="CAH1174175.1"/>
    </source>
</evidence>
<feature type="region of interest" description="Disordered" evidence="1">
    <location>
        <begin position="382"/>
        <end position="419"/>
    </location>
</feature>
<dbReference type="Proteomes" id="UP001153737">
    <property type="component" value="Chromosome 6"/>
</dbReference>
<protein>
    <submittedName>
        <fullName evidence="3">Uncharacterized protein</fullName>
    </submittedName>
</protein>
<dbReference type="AlphaFoldDB" id="A0A9P0GVT3"/>
<sequence length="419" mass="46773">MEFHNTLVILALCLLFAEASMRDPRQDHQKNRRAQKSSSTTTAKPEPKKRQPDGQFKNEIKYDPIEVQYQVQQYPNLVGEAHHQQPSNVPQITQTLQQQQVNLQQVHVQQPMLQLPAATSQLHPFHQQQIIQMIQRALYATQRNNQPTAMIIIAQPAPRTAQPVFDSPYVGHAQPLAGFYRQQDDQQQGKYQLVQESAPQQLPQYIAESNLPNHIPQNYQFLPAASPFNYQPTPMPTTHMSPVQPETYPHHLSQISQLATQQYASPAHKYADPAYRFSGPANQFAGQSQQFSGPAHQFAGQSQQFSGSVPDYLSSAHQFQFDAESRGAGGSGQVGVPVRSLPPIITGFENFSPEQQEKIKEQLSAHFGAPLKLLHGKESAGQYQGLNDGGFVPSQQVKEGRSGRSSSIMSLTPNKSQKM</sequence>
<evidence type="ECO:0000256" key="1">
    <source>
        <dbReference type="SAM" id="MobiDB-lite"/>
    </source>
</evidence>
<organism evidence="3 4">
    <name type="scientific">Phaedon cochleariae</name>
    <name type="common">Mustard beetle</name>
    <dbReference type="NCBI Taxonomy" id="80249"/>
    <lineage>
        <taxon>Eukaryota</taxon>
        <taxon>Metazoa</taxon>
        <taxon>Ecdysozoa</taxon>
        <taxon>Arthropoda</taxon>
        <taxon>Hexapoda</taxon>
        <taxon>Insecta</taxon>
        <taxon>Pterygota</taxon>
        <taxon>Neoptera</taxon>
        <taxon>Endopterygota</taxon>
        <taxon>Coleoptera</taxon>
        <taxon>Polyphaga</taxon>
        <taxon>Cucujiformia</taxon>
        <taxon>Chrysomeloidea</taxon>
        <taxon>Chrysomelidae</taxon>
        <taxon>Chrysomelinae</taxon>
        <taxon>Chrysomelini</taxon>
        <taxon>Phaedon</taxon>
    </lineage>
</organism>
<gene>
    <name evidence="3" type="ORF">PHAECO_LOCUS10406</name>
</gene>
<proteinExistence type="predicted"/>
<accession>A0A9P0GVT3</accession>
<evidence type="ECO:0000256" key="2">
    <source>
        <dbReference type="SAM" id="SignalP"/>
    </source>
</evidence>
<name>A0A9P0GVT3_PHACE</name>
<keyword evidence="4" id="KW-1185">Reference proteome</keyword>
<reference evidence="3" key="1">
    <citation type="submission" date="2022-01" db="EMBL/GenBank/DDBJ databases">
        <authorList>
            <person name="King R."/>
        </authorList>
    </citation>
    <scope>NUCLEOTIDE SEQUENCE</scope>
</reference>
<feature type="compositionally biased region" description="Polar residues" evidence="1">
    <location>
        <begin position="393"/>
        <end position="419"/>
    </location>
</feature>
<reference evidence="3" key="2">
    <citation type="submission" date="2022-10" db="EMBL/GenBank/DDBJ databases">
        <authorList>
            <consortium name="ENA_rothamsted_submissions"/>
            <consortium name="culmorum"/>
            <person name="King R."/>
        </authorList>
    </citation>
    <scope>NUCLEOTIDE SEQUENCE</scope>
</reference>
<keyword evidence="2" id="KW-0732">Signal</keyword>